<reference evidence="1 2" key="1">
    <citation type="journal article" date="2017" name="Nat. Commun.">
        <title>In situ click chemistry generation of cyclooxygenase-2 inhibitors.</title>
        <authorList>
            <person name="Bhardwaj A."/>
            <person name="Kaur J."/>
            <person name="Wuest M."/>
            <person name="Wuest F."/>
        </authorList>
    </citation>
    <scope>NUCLEOTIDE SEQUENCE [LARGE SCALE GENOMIC DNA]</scope>
    <source>
        <strain evidence="1">S2_012_000_R3_94</strain>
    </source>
</reference>
<dbReference type="Pfam" id="PF06940">
    <property type="entry name" value="DUF1287"/>
    <property type="match status" value="1"/>
</dbReference>
<dbReference type="InterPro" id="IPR009706">
    <property type="entry name" value="DUF1287"/>
</dbReference>
<comment type="caution">
    <text evidence="1">The sequence shown here is derived from an EMBL/GenBank/DDBJ whole genome shotgun (WGS) entry which is preliminary data.</text>
</comment>
<accession>A0A533IDC7</accession>
<gene>
    <name evidence="1" type="ORF">DI616_01395</name>
</gene>
<dbReference type="AlphaFoldDB" id="A0A533IDC7"/>
<evidence type="ECO:0000313" key="1">
    <source>
        <dbReference type="EMBL" id="TKW68875.1"/>
    </source>
</evidence>
<dbReference type="EMBL" id="VAFL01000001">
    <property type="protein sequence ID" value="TKW68875.1"/>
    <property type="molecule type" value="Genomic_DNA"/>
</dbReference>
<protein>
    <submittedName>
        <fullName evidence="1">DUF1287 domain-containing protein</fullName>
    </submittedName>
</protein>
<dbReference type="PIRSF" id="PIRSF011444">
    <property type="entry name" value="DUF1287"/>
    <property type="match status" value="1"/>
</dbReference>
<evidence type="ECO:0000313" key="2">
    <source>
        <dbReference type="Proteomes" id="UP000315344"/>
    </source>
</evidence>
<dbReference type="Proteomes" id="UP000315344">
    <property type="component" value="Unassembled WGS sequence"/>
</dbReference>
<sequence length="201" mass="21837">MAGTRMPEGSDPAASFATDFISAARAQVGVTTIYDPRYVGLDFPGGDVPADRGVCTDVLIRALRDGADIDLQLAINRDMKSDLAAYPRIWGLSRTDANIDHRRVPNLETLLRRLGAEVAPGADPADFLPGDIVTMMLPGNLPHILIVSDKRALDGARHLVIHNIGRGTQEEDALFAYPHTGHFRLAGDALSELRRLGQLEY</sequence>
<organism evidence="1 2">
    <name type="scientific">Paracoccus denitrificans</name>
    <dbReference type="NCBI Taxonomy" id="266"/>
    <lineage>
        <taxon>Bacteria</taxon>
        <taxon>Pseudomonadati</taxon>
        <taxon>Pseudomonadota</taxon>
        <taxon>Alphaproteobacteria</taxon>
        <taxon>Rhodobacterales</taxon>
        <taxon>Paracoccaceae</taxon>
        <taxon>Paracoccus</taxon>
    </lineage>
</organism>
<proteinExistence type="predicted"/>
<name>A0A533IDC7_PARDE</name>